<feature type="region of interest" description="Disordered" evidence="1">
    <location>
        <begin position="1"/>
        <end position="23"/>
    </location>
</feature>
<feature type="transmembrane region" description="Helical" evidence="2">
    <location>
        <begin position="366"/>
        <end position="383"/>
    </location>
</feature>
<dbReference type="KEGG" id="apre:CNX65_13145"/>
<evidence type="ECO:0000313" key="3">
    <source>
        <dbReference type="EMBL" id="ATE54120.1"/>
    </source>
</evidence>
<feature type="transmembrane region" description="Helical" evidence="2">
    <location>
        <begin position="39"/>
        <end position="61"/>
    </location>
</feature>
<name>A0A290Z524_9PSEU</name>
<feature type="compositionally biased region" description="Polar residues" evidence="1">
    <location>
        <begin position="479"/>
        <end position="489"/>
    </location>
</feature>
<protein>
    <submittedName>
        <fullName evidence="3">Peptidase</fullName>
    </submittedName>
</protein>
<sequence length="489" mass="52605">MSIAERGTPRASPDATSTRRGPDEPAWPALRALLLRLHFYAGVLIGPFLLVAAVTGIAYVFTPQLERAVYDHELHVPAGDTRLSLDEQAGIAAALVPDGRLTGVRPGPTPTDSTQVIFTLPGQRESYHQTVFVDPHTGEVRGQHETYGSGQALPLRGWIDNLHRNLHLGEFGRLYSELAASWLWVVVLAGLALWIGRRRKRKRELVLPHPAPAGRRRTLSWHGALGLWAAAGLLFLSATGLTWSAYTGATIGEVRTALDWTTPAVTSAITATEEGPRIGLQAARDAALAVGLTDPVEVRPPAEGKAYVVQQVQRSWPEKQDSAAIHPVTGEVLDVLRFADHPLAAKLTRWGIDAHMGLLFGLPNQLVLTALALALVALVCWGYRMWWQRRPTRGGARFGRAPARGGWRRTPGRVLAPLVVAAAVVGYYLPLLGVPLLGFLALDVALGARRARQEGTQEGTQAEAGPDAPADDGVPDEGTATTEEQGVPA</sequence>
<gene>
    <name evidence="3" type="ORF">CNX65_13145</name>
</gene>
<dbReference type="InterPro" id="IPR005625">
    <property type="entry name" value="PepSY-ass_TM"/>
</dbReference>
<feature type="region of interest" description="Disordered" evidence="1">
    <location>
        <begin position="452"/>
        <end position="489"/>
    </location>
</feature>
<feature type="transmembrane region" description="Helical" evidence="2">
    <location>
        <begin position="174"/>
        <end position="195"/>
    </location>
</feature>
<reference evidence="3" key="1">
    <citation type="submission" date="2017-09" db="EMBL/GenBank/DDBJ databases">
        <title>Complete Genome Sequence of ansamitocin-producing Bacterium Actinosynnema pretiosum X47.</title>
        <authorList>
            <person name="Cao G."/>
            <person name="Zong G."/>
            <person name="Zhong C."/>
            <person name="Fu J."/>
        </authorList>
    </citation>
    <scope>NUCLEOTIDE SEQUENCE [LARGE SCALE GENOMIC DNA]</scope>
    <source>
        <strain evidence="3">X47</strain>
    </source>
</reference>
<dbReference type="RefSeq" id="WP_096493042.1">
    <property type="nucleotide sequence ID" value="NZ_CP023445.1"/>
</dbReference>
<organism evidence="3 4">
    <name type="scientific">Actinosynnema pretiosum</name>
    <dbReference type="NCBI Taxonomy" id="42197"/>
    <lineage>
        <taxon>Bacteria</taxon>
        <taxon>Bacillati</taxon>
        <taxon>Actinomycetota</taxon>
        <taxon>Actinomycetes</taxon>
        <taxon>Pseudonocardiales</taxon>
        <taxon>Pseudonocardiaceae</taxon>
        <taxon>Actinosynnema</taxon>
    </lineage>
</organism>
<keyword evidence="2" id="KW-0812">Transmembrane</keyword>
<dbReference type="AlphaFoldDB" id="A0A290Z524"/>
<dbReference type="PANTHER" id="PTHR34219">
    <property type="entry name" value="IRON-REGULATED INNER MEMBRANE PROTEIN-RELATED"/>
    <property type="match status" value="1"/>
</dbReference>
<accession>A0A290Z524</accession>
<evidence type="ECO:0000313" key="4">
    <source>
        <dbReference type="Proteomes" id="UP000218505"/>
    </source>
</evidence>
<proteinExistence type="predicted"/>
<dbReference type="PANTHER" id="PTHR34219:SF1">
    <property type="entry name" value="PEPSY DOMAIN-CONTAINING PROTEIN"/>
    <property type="match status" value="1"/>
</dbReference>
<keyword evidence="2" id="KW-1133">Transmembrane helix</keyword>
<keyword evidence="2" id="KW-0472">Membrane</keyword>
<evidence type="ECO:0000256" key="2">
    <source>
        <dbReference type="SAM" id="Phobius"/>
    </source>
</evidence>
<dbReference type="Proteomes" id="UP000218505">
    <property type="component" value="Chromosome"/>
</dbReference>
<dbReference type="EMBL" id="CP023445">
    <property type="protein sequence ID" value="ATE54120.1"/>
    <property type="molecule type" value="Genomic_DNA"/>
</dbReference>
<feature type="transmembrane region" description="Helical" evidence="2">
    <location>
        <begin position="414"/>
        <end position="442"/>
    </location>
</feature>
<evidence type="ECO:0000256" key="1">
    <source>
        <dbReference type="SAM" id="MobiDB-lite"/>
    </source>
</evidence>
<dbReference type="Pfam" id="PF03929">
    <property type="entry name" value="PepSY_TM"/>
    <property type="match status" value="1"/>
</dbReference>
<feature type="transmembrane region" description="Helical" evidence="2">
    <location>
        <begin position="225"/>
        <end position="246"/>
    </location>
</feature>
<keyword evidence="4" id="KW-1185">Reference proteome</keyword>